<sequence length="191" mass="21353">MKLLKRIGFGLLALVLLLVAGSLLISSKLKVERSIEVAAPADAVFEQVNTLRNWEQWSPWHKIDPHMLLTYSGPDGGPGSSYNWFSKHPDVGDGEFKIINTEPYKKIDAEMQFGPSNKATTNYVFEETAKGTKITWAMESELGMNPVNKYFGLLFLDKYVGADFERGLNNMKQILEAKQAPQQDSHAGHGH</sequence>
<dbReference type="SUPFAM" id="SSF55961">
    <property type="entry name" value="Bet v1-like"/>
    <property type="match status" value="1"/>
</dbReference>
<evidence type="ECO:0000313" key="1">
    <source>
        <dbReference type="EMBL" id="MBW3364888.1"/>
    </source>
</evidence>
<dbReference type="CDD" id="cd07818">
    <property type="entry name" value="SRPBCC_1"/>
    <property type="match status" value="1"/>
</dbReference>
<dbReference type="RefSeq" id="WP_199109426.1">
    <property type="nucleotide sequence ID" value="NZ_JAHWXQ010000002.1"/>
</dbReference>
<proteinExistence type="predicted"/>
<organism evidence="1 2">
    <name type="scientific">Pontibacter populi</name>
    <dbReference type="NCBI Taxonomy" id="890055"/>
    <lineage>
        <taxon>Bacteria</taxon>
        <taxon>Pseudomonadati</taxon>
        <taxon>Bacteroidota</taxon>
        <taxon>Cytophagia</taxon>
        <taxon>Cytophagales</taxon>
        <taxon>Hymenobacteraceae</taxon>
        <taxon>Pontibacter</taxon>
    </lineage>
</organism>
<accession>A0ABS6XA59</accession>
<dbReference type="Gene3D" id="3.30.530.20">
    <property type="match status" value="1"/>
</dbReference>
<protein>
    <submittedName>
        <fullName evidence="1">SRPBCC family protein</fullName>
    </submittedName>
</protein>
<dbReference type="Pfam" id="PF10604">
    <property type="entry name" value="Polyketide_cyc2"/>
    <property type="match status" value="1"/>
</dbReference>
<evidence type="ECO:0000313" key="2">
    <source>
        <dbReference type="Proteomes" id="UP000774935"/>
    </source>
</evidence>
<comment type="caution">
    <text evidence="1">The sequence shown here is derived from an EMBL/GenBank/DDBJ whole genome shotgun (WGS) entry which is preliminary data.</text>
</comment>
<dbReference type="EMBL" id="JAHWXQ010000002">
    <property type="protein sequence ID" value="MBW3364888.1"/>
    <property type="molecule type" value="Genomic_DNA"/>
</dbReference>
<dbReference type="InterPro" id="IPR019587">
    <property type="entry name" value="Polyketide_cyclase/dehydratase"/>
</dbReference>
<name>A0ABS6XA59_9BACT</name>
<gene>
    <name evidence="1" type="ORF">KYK27_07530</name>
</gene>
<dbReference type="Proteomes" id="UP000774935">
    <property type="component" value="Unassembled WGS sequence"/>
</dbReference>
<keyword evidence="2" id="KW-1185">Reference proteome</keyword>
<dbReference type="InterPro" id="IPR023393">
    <property type="entry name" value="START-like_dom_sf"/>
</dbReference>
<reference evidence="1 2" key="1">
    <citation type="submission" date="2021-07" db="EMBL/GenBank/DDBJ databases">
        <authorList>
            <person name="Kim M.K."/>
        </authorList>
    </citation>
    <scope>NUCLEOTIDE SEQUENCE [LARGE SCALE GENOMIC DNA]</scope>
    <source>
        <strain evidence="1 2">HLY7-15</strain>
    </source>
</reference>